<proteinExistence type="predicted"/>
<gene>
    <name evidence="2" type="ORF">GCM10009747_25890</name>
</gene>
<organism evidence="2 3">
    <name type="scientific">Agromyces humatus</name>
    <dbReference type="NCBI Taxonomy" id="279573"/>
    <lineage>
        <taxon>Bacteria</taxon>
        <taxon>Bacillati</taxon>
        <taxon>Actinomycetota</taxon>
        <taxon>Actinomycetes</taxon>
        <taxon>Micrococcales</taxon>
        <taxon>Microbacteriaceae</taxon>
        <taxon>Agromyces</taxon>
    </lineage>
</organism>
<dbReference type="EMBL" id="BAAANH010000005">
    <property type="protein sequence ID" value="GAA1764791.1"/>
    <property type="molecule type" value="Genomic_DNA"/>
</dbReference>
<protein>
    <submittedName>
        <fullName evidence="2">MarR family winged helix-turn-helix transcriptional regulator</fullName>
    </submittedName>
</protein>
<evidence type="ECO:0000313" key="2">
    <source>
        <dbReference type="EMBL" id="GAA1764791.1"/>
    </source>
</evidence>
<dbReference type="Gene3D" id="1.10.10.10">
    <property type="entry name" value="Winged helix-like DNA-binding domain superfamily/Winged helix DNA-binding domain"/>
    <property type="match status" value="1"/>
</dbReference>
<dbReference type="PROSITE" id="PS50995">
    <property type="entry name" value="HTH_MARR_2"/>
    <property type="match status" value="1"/>
</dbReference>
<reference evidence="2 3" key="1">
    <citation type="journal article" date="2019" name="Int. J. Syst. Evol. Microbiol.">
        <title>The Global Catalogue of Microorganisms (GCM) 10K type strain sequencing project: providing services to taxonomists for standard genome sequencing and annotation.</title>
        <authorList>
            <consortium name="The Broad Institute Genomics Platform"/>
            <consortium name="The Broad Institute Genome Sequencing Center for Infectious Disease"/>
            <person name="Wu L."/>
            <person name="Ma J."/>
        </authorList>
    </citation>
    <scope>NUCLEOTIDE SEQUENCE [LARGE SCALE GENOMIC DNA]</scope>
    <source>
        <strain evidence="2 3">JCM 14319</strain>
    </source>
</reference>
<name>A0ABN2KVH5_9MICO</name>
<dbReference type="Pfam" id="PF12802">
    <property type="entry name" value="MarR_2"/>
    <property type="match status" value="1"/>
</dbReference>
<dbReference type="Proteomes" id="UP001500506">
    <property type="component" value="Unassembled WGS sequence"/>
</dbReference>
<keyword evidence="3" id="KW-1185">Reference proteome</keyword>
<evidence type="ECO:0000259" key="1">
    <source>
        <dbReference type="PROSITE" id="PS50995"/>
    </source>
</evidence>
<accession>A0ABN2KVH5</accession>
<dbReference type="InterPro" id="IPR039422">
    <property type="entry name" value="MarR/SlyA-like"/>
</dbReference>
<evidence type="ECO:0000313" key="3">
    <source>
        <dbReference type="Proteomes" id="UP001500506"/>
    </source>
</evidence>
<dbReference type="SMART" id="SM00347">
    <property type="entry name" value="HTH_MARR"/>
    <property type="match status" value="1"/>
</dbReference>
<sequence>MTGERDAWRDIAEAMLDVRLSDRDEQLVSRDGLDDVDIDQVVRVMQSLRAWHETDRRMAEASRRYMKLNATDMRAVRFLIAARNQDKSVTPGQLADFLGISSASTTKLLDRLERGGHVVRAPHPTDRRALVISVSDDTGIVARESVGRQHARRFAAAAALSPDEREVVIRFLDALTATEADSA</sequence>
<dbReference type="SUPFAM" id="SSF46785">
    <property type="entry name" value="Winged helix' DNA-binding domain"/>
    <property type="match status" value="1"/>
</dbReference>
<dbReference type="InterPro" id="IPR036390">
    <property type="entry name" value="WH_DNA-bd_sf"/>
</dbReference>
<dbReference type="InterPro" id="IPR000835">
    <property type="entry name" value="HTH_MarR-typ"/>
</dbReference>
<dbReference type="PANTHER" id="PTHR33164">
    <property type="entry name" value="TRANSCRIPTIONAL REGULATOR, MARR FAMILY"/>
    <property type="match status" value="1"/>
</dbReference>
<dbReference type="InterPro" id="IPR036388">
    <property type="entry name" value="WH-like_DNA-bd_sf"/>
</dbReference>
<dbReference type="RefSeq" id="WP_232498753.1">
    <property type="nucleotide sequence ID" value="NZ_BAAANH010000005.1"/>
</dbReference>
<dbReference type="PRINTS" id="PR00598">
    <property type="entry name" value="HTHMARR"/>
</dbReference>
<feature type="domain" description="HTH marR-type" evidence="1">
    <location>
        <begin position="38"/>
        <end position="177"/>
    </location>
</feature>
<comment type="caution">
    <text evidence="2">The sequence shown here is derived from an EMBL/GenBank/DDBJ whole genome shotgun (WGS) entry which is preliminary data.</text>
</comment>
<dbReference type="PANTHER" id="PTHR33164:SF43">
    <property type="entry name" value="HTH-TYPE TRANSCRIPTIONAL REPRESSOR YETL"/>
    <property type="match status" value="1"/>
</dbReference>